<gene>
    <name evidence="2" type="ORF">MENT_LOCUS26474</name>
</gene>
<evidence type="ECO:0000313" key="3">
    <source>
        <dbReference type="Proteomes" id="UP000580250"/>
    </source>
</evidence>
<proteinExistence type="predicted"/>
<dbReference type="EMBL" id="CAJEWN010000242">
    <property type="protein sequence ID" value="CAD2174783.1"/>
    <property type="molecule type" value="Genomic_DNA"/>
</dbReference>
<sequence>MLIQSGKVKLQTSELPIPSIEDEEQPRRKITLETIYSVDESRRGSESPQSAAKKRKLLQLPPQNI</sequence>
<comment type="caution">
    <text evidence="2">The sequence shown here is derived from an EMBL/GenBank/DDBJ whole genome shotgun (WGS) entry which is preliminary data.</text>
</comment>
<protein>
    <submittedName>
        <fullName evidence="2">Uncharacterized protein</fullName>
    </submittedName>
</protein>
<dbReference type="AlphaFoldDB" id="A0A6V7VIU6"/>
<evidence type="ECO:0000313" key="2">
    <source>
        <dbReference type="EMBL" id="CAD2174783.1"/>
    </source>
</evidence>
<accession>A0A6V7VIU6</accession>
<feature type="region of interest" description="Disordered" evidence="1">
    <location>
        <begin position="1"/>
        <end position="65"/>
    </location>
</feature>
<evidence type="ECO:0000256" key="1">
    <source>
        <dbReference type="SAM" id="MobiDB-lite"/>
    </source>
</evidence>
<reference evidence="2 3" key="1">
    <citation type="submission" date="2020-08" db="EMBL/GenBank/DDBJ databases">
        <authorList>
            <person name="Koutsovoulos G."/>
            <person name="Danchin GJ E."/>
        </authorList>
    </citation>
    <scope>NUCLEOTIDE SEQUENCE [LARGE SCALE GENOMIC DNA]</scope>
</reference>
<dbReference type="Proteomes" id="UP000580250">
    <property type="component" value="Unassembled WGS sequence"/>
</dbReference>
<organism evidence="2 3">
    <name type="scientific">Meloidogyne enterolobii</name>
    <name type="common">Root-knot nematode worm</name>
    <name type="synonym">Meloidogyne mayaguensis</name>
    <dbReference type="NCBI Taxonomy" id="390850"/>
    <lineage>
        <taxon>Eukaryota</taxon>
        <taxon>Metazoa</taxon>
        <taxon>Ecdysozoa</taxon>
        <taxon>Nematoda</taxon>
        <taxon>Chromadorea</taxon>
        <taxon>Rhabditida</taxon>
        <taxon>Tylenchina</taxon>
        <taxon>Tylenchomorpha</taxon>
        <taxon>Tylenchoidea</taxon>
        <taxon>Meloidogynidae</taxon>
        <taxon>Meloidogyninae</taxon>
        <taxon>Meloidogyne</taxon>
    </lineage>
</organism>
<name>A0A6V7VIU6_MELEN</name>